<dbReference type="PANTHER" id="PTHR43174">
    <property type="entry name" value="UDP-N-ACETYLGLUCOSAMINE 2-EPIMERASE"/>
    <property type="match status" value="1"/>
</dbReference>
<protein>
    <submittedName>
        <fullName evidence="3">UDP-N-acetylglucosamine 2-epimerase (Non-hydrolyzing)</fullName>
    </submittedName>
</protein>
<dbReference type="AlphaFoldDB" id="A0A2G9YQF8"/>
<feature type="domain" description="UDP-N-acetylglucosamine 2-epimerase" evidence="2">
    <location>
        <begin position="24"/>
        <end position="355"/>
    </location>
</feature>
<dbReference type="CDD" id="cd03786">
    <property type="entry name" value="GTB_UDP-GlcNAc_2-Epimerase"/>
    <property type="match status" value="1"/>
</dbReference>
<keyword evidence="1" id="KW-0413">Isomerase</keyword>
<name>A0A2G9YQF8_9BACT</name>
<dbReference type="Proteomes" id="UP000231567">
    <property type="component" value="Unassembled WGS sequence"/>
</dbReference>
<evidence type="ECO:0000313" key="4">
    <source>
        <dbReference type="Proteomes" id="UP000231567"/>
    </source>
</evidence>
<gene>
    <name evidence="3" type="ORF">COX39_02750</name>
</gene>
<proteinExistence type="inferred from homology"/>
<sequence>MKIAIILGTRPEIIKLSPIIRESQKQNLDFFIIHTTQHYTKYLDRIFFEELNLPQPKYNLGVRSGNHGEQTGKILIKVEGVLEKENPDIVLVEGDTNSVLAGGLAAFKLGIKVGHVEAGLRSYDRTMPEEINRILVDHISDYLFAPTNKASFILKGEGIESKKIFVVGNTIVDAVFQNLKIAEKKDILKKLQLKPKKYFLLTLHRPSNVDYKKNFYDILKGLNLIYKKFKLPIIFPIHPRTEKQLKIFELELPDGINILEPVGYLEFLQLEQSATLCLTDSGGIQEEACVLKVPCVTIRENTERVESIEVGANILAGTMPEKICYSVKKMLNKKPSWSNPFGDGKSGRRIVKILKERL</sequence>
<dbReference type="InterPro" id="IPR003331">
    <property type="entry name" value="UDP_GlcNAc_Epimerase_2_dom"/>
</dbReference>
<accession>A0A2G9YQF8</accession>
<dbReference type="Pfam" id="PF02350">
    <property type="entry name" value="Epimerase_2"/>
    <property type="match status" value="1"/>
</dbReference>
<dbReference type="PANTHER" id="PTHR43174:SF1">
    <property type="entry name" value="UDP-N-ACETYLGLUCOSAMINE 2-EPIMERASE"/>
    <property type="match status" value="1"/>
</dbReference>
<comment type="similarity">
    <text evidence="1">Belongs to the UDP-N-acetylglucosamine 2-epimerase family.</text>
</comment>
<reference evidence="3 4" key="1">
    <citation type="submission" date="2017-09" db="EMBL/GenBank/DDBJ databases">
        <title>Depth-based differentiation of microbial function through sediment-hosted aquifers and enrichment of novel symbionts in the deep terrestrial subsurface.</title>
        <authorList>
            <person name="Probst A.J."/>
            <person name="Ladd B."/>
            <person name="Jarett J.K."/>
            <person name="Geller-Mcgrath D.E."/>
            <person name="Sieber C.M."/>
            <person name="Emerson J.B."/>
            <person name="Anantharaman K."/>
            <person name="Thomas B.C."/>
            <person name="Malmstrom R."/>
            <person name="Stieglmeier M."/>
            <person name="Klingl A."/>
            <person name="Woyke T."/>
            <person name="Ryan C.M."/>
            <person name="Banfield J.F."/>
        </authorList>
    </citation>
    <scope>NUCLEOTIDE SEQUENCE [LARGE SCALE GENOMIC DNA]</scope>
    <source>
        <strain evidence="3">CG23_combo_of_CG06-09_8_20_14_all_40_13</strain>
    </source>
</reference>
<dbReference type="SUPFAM" id="SSF53756">
    <property type="entry name" value="UDP-Glycosyltransferase/glycogen phosphorylase"/>
    <property type="match status" value="1"/>
</dbReference>
<dbReference type="InterPro" id="IPR029767">
    <property type="entry name" value="WecB-like"/>
</dbReference>
<dbReference type="EMBL" id="PCRM01000037">
    <property type="protein sequence ID" value="PIP21487.1"/>
    <property type="molecule type" value="Genomic_DNA"/>
</dbReference>
<evidence type="ECO:0000259" key="2">
    <source>
        <dbReference type="Pfam" id="PF02350"/>
    </source>
</evidence>
<evidence type="ECO:0000313" key="3">
    <source>
        <dbReference type="EMBL" id="PIP21487.1"/>
    </source>
</evidence>
<organism evidence="3 4">
    <name type="scientific">Candidatus Nealsonbacteria bacterium CG23_combo_of_CG06-09_8_20_14_all_40_13</name>
    <dbReference type="NCBI Taxonomy" id="1974724"/>
    <lineage>
        <taxon>Bacteria</taxon>
        <taxon>Candidatus Nealsoniibacteriota</taxon>
    </lineage>
</organism>
<comment type="caution">
    <text evidence="3">The sequence shown here is derived from an EMBL/GenBank/DDBJ whole genome shotgun (WGS) entry which is preliminary data.</text>
</comment>
<dbReference type="GO" id="GO:0016853">
    <property type="term" value="F:isomerase activity"/>
    <property type="evidence" value="ECO:0007669"/>
    <property type="project" value="UniProtKB-KW"/>
</dbReference>
<evidence type="ECO:0000256" key="1">
    <source>
        <dbReference type="RuleBase" id="RU003513"/>
    </source>
</evidence>
<dbReference type="NCBIfam" id="TIGR00236">
    <property type="entry name" value="wecB"/>
    <property type="match status" value="1"/>
</dbReference>
<dbReference type="Gene3D" id="3.40.50.2000">
    <property type="entry name" value="Glycogen Phosphorylase B"/>
    <property type="match status" value="2"/>
</dbReference>